<dbReference type="GO" id="GO:0008781">
    <property type="term" value="F:N-acylneuraminate cytidylyltransferase activity"/>
    <property type="evidence" value="ECO:0007669"/>
    <property type="project" value="TreeGrafter"/>
</dbReference>
<keyword evidence="1" id="KW-0808">Transferase</keyword>
<dbReference type="Proteomes" id="UP000467132">
    <property type="component" value="Unassembled WGS sequence"/>
</dbReference>
<dbReference type="OrthoDB" id="9805604at2"/>
<sequence>MKNLAIIPARSGSKGLKDKNIKLLNGKPLIAYTIEAAKKSGLFNEIFVSTDSEKYAKIAQVWGANVPFLRSDELSTDTASSWDVVREAINKYKENVKEFDTIALLQPTSPLRTADDIIAGYNKMKQKFANSIVSVCETDHSPLWSNTLPEDNSMVSFVKQDIINSIRQDLPTYYRINGALYIVRTNYLMSNNNIYKDSSFATIMSRENSIDIDTRMDFIIADALMKDRLR</sequence>
<dbReference type="SUPFAM" id="SSF53448">
    <property type="entry name" value="Nucleotide-diphospho-sugar transferases"/>
    <property type="match status" value="1"/>
</dbReference>
<dbReference type="PANTHER" id="PTHR21485:SF6">
    <property type="entry name" value="N-ACYLNEURAMINATE CYTIDYLYLTRANSFERASE-RELATED"/>
    <property type="match status" value="1"/>
</dbReference>
<reference evidence="1 2" key="1">
    <citation type="submission" date="2018-08" db="EMBL/GenBank/DDBJ databases">
        <title>Murine metabolic-syndrome-specific gut microbial biobank.</title>
        <authorList>
            <person name="Liu C."/>
        </authorList>
    </citation>
    <scope>NUCLEOTIDE SEQUENCE [LARGE SCALE GENOMIC DNA]</scope>
    <source>
        <strain evidence="1 2">583</strain>
    </source>
</reference>
<proteinExistence type="predicted"/>
<evidence type="ECO:0000313" key="1">
    <source>
        <dbReference type="EMBL" id="NBI07142.1"/>
    </source>
</evidence>
<comment type="caution">
    <text evidence="1">The sequence shown here is derived from an EMBL/GenBank/DDBJ whole genome shotgun (WGS) entry which is preliminary data.</text>
</comment>
<dbReference type="PANTHER" id="PTHR21485">
    <property type="entry name" value="HAD SUPERFAMILY MEMBERS CMAS AND KDSC"/>
    <property type="match status" value="1"/>
</dbReference>
<dbReference type="Pfam" id="PF02348">
    <property type="entry name" value="CTP_transf_3"/>
    <property type="match status" value="1"/>
</dbReference>
<dbReference type="InterPro" id="IPR050793">
    <property type="entry name" value="CMP-NeuNAc_synthase"/>
</dbReference>
<organism evidence="1 2">
    <name type="scientific">Senegalia massiliensis</name>
    <dbReference type="NCBI Taxonomy" id="1720316"/>
    <lineage>
        <taxon>Bacteria</taxon>
        <taxon>Bacillati</taxon>
        <taxon>Bacillota</taxon>
        <taxon>Clostridia</taxon>
        <taxon>Eubacteriales</taxon>
        <taxon>Clostridiaceae</taxon>
        <taxon>Senegalia</taxon>
    </lineage>
</organism>
<keyword evidence="2" id="KW-1185">Reference proteome</keyword>
<dbReference type="CDD" id="cd02513">
    <property type="entry name" value="CMP-NeuAc_Synthase"/>
    <property type="match status" value="1"/>
</dbReference>
<dbReference type="Gene3D" id="3.90.550.10">
    <property type="entry name" value="Spore Coat Polysaccharide Biosynthesis Protein SpsA, Chain A"/>
    <property type="match status" value="1"/>
</dbReference>
<evidence type="ECO:0000313" key="2">
    <source>
        <dbReference type="Proteomes" id="UP000467132"/>
    </source>
</evidence>
<protein>
    <submittedName>
        <fullName evidence="1">Acylneuraminate cytidylyltransferase family protein</fullName>
    </submittedName>
</protein>
<gene>
    <name evidence="1" type="ORF">D3Z33_09790</name>
</gene>
<dbReference type="InterPro" id="IPR003329">
    <property type="entry name" value="Cytidylyl_trans"/>
</dbReference>
<dbReference type="EMBL" id="QXXA01000010">
    <property type="protein sequence ID" value="NBI07142.1"/>
    <property type="molecule type" value="Genomic_DNA"/>
</dbReference>
<name>A0A845R130_9CLOT</name>
<dbReference type="AlphaFoldDB" id="A0A845R130"/>
<accession>A0A845R130</accession>
<dbReference type="RefSeq" id="WP_160197607.1">
    <property type="nucleotide sequence ID" value="NZ_QXXA01000010.1"/>
</dbReference>
<keyword evidence="1" id="KW-0548">Nucleotidyltransferase</keyword>
<dbReference type="InterPro" id="IPR029044">
    <property type="entry name" value="Nucleotide-diphossugar_trans"/>
</dbReference>